<evidence type="ECO:0000313" key="2">
    <source>
        <dbReference type="Proteomes" id="UP000224563"/>
    </source>
</evidence>
<evidence type="ECO:0000313" key="1">
    <source>
        <dbReference type="EMBL" id="PHU37306.1"/>
    </source>
</evidence>
<reference evidence="1 2" key="1">
    <citation type="submission" date="2017-10" db="EMBL/GenBank/DDBJ databases">
        <title>Resolving the taxonomy of Roseburia spp., Eubacterium rectale and Agathobacter spp. through phylogenomic analysis.</title>
        <authorList>
            <person name="Sheridan P.O."/>
            <person name="Walker A.W."/>
            <person name="Duncan S.H."/>
            <person name="Scott K.P."/>
            <person name="Toole P.W.O."/>
            <person name="Luis P."/>
            <person name="Flint H.J."/>
        </authorList>
    </citation>
    <scope>NUCLEOTIDE SEQUENCE [LARGE SCALE GENOMIC DNA]</scope>
    <source>
        <strain evidence="1 2">JK623</strain>
    </source>
</reference>
<gene>
    <name evidence="1" type="ORF">CSX02_08615</name>
</gene>
<proteinExistence type="predicted"/>
<reference evidence="1 2" key="2">
    <citation type="submission" date="2017-10" db="EMBL/GenBank/DDBJ databases">
        <authorList>
            <person name="Banno H."/>
            <person name="Chua N.-H."/>
        </authorList>
    </citation>
    <scope>NUCLEOTIDE SEQUENCE [LARGE SCALE GENOMIC DNA]</scope>
    <source>
        <strain evidence="1 2">JK623</strain>
    </source>
</reference>
<name>A0A2G3E1Z8_9FIRM</name>
<dbReference type="AlphaFoldDB" id="A0A2G3E1Z8"/>
<dbReference type="EMBL" id="PDYG01000069">
    <property type="protein sequence ID" value="PHU37306.1"/>
    <property type="molecule type" value="Genomic_DNA"/>
</dbReference>
<dbReference type="Proteomes" id="UP000224563">
    <property type="component" value="Unassembled WGS sequence"/>
</dbReference>
<accession>A0A2G3E1Z8</accession>
<keyword evidence="2" id="KW-1185">Reference proteome</keyword>
<sequence length="129" mass="15295">MYRSIPEPEHLRLPKGEAIDMEKVIEFIEKQKWIFAKTYAHKAPHEYVVRGKVNGSDEEFMHVVDYIQENGITMYFWNHPNKYIMIGEHQYWVMRDGKDDPTTILNRCDLSQYKISVTWRGENGGGQDE</sequence>
<protein>
    <submittedName>
        <fullName evidence="1">Uncharacterized protein</fullName>
    </submittedName>
</protein>
<organism evidence="1 2">
    <name type="scientific">Agathobacter ruminis</name>
    <dbReference type="NCBI Taxonomy" id="1712665"/>
    <lineage>
        <taxon>Bacteria</taxon>
        <taxon>Bacillati</taxon>
        <taxon>Bacillota</taxon>
        <taxon>Clostridia</taxon>
        <taxon>Lachnospirales</taxon>
        <taxon>Lachnospiraceae</taxon>
        <taxon>Agathobacter</taxon>
    </lineage>
</organism>
<comment type="caution">
    <text evidence="1">The sequence shown here is derived from an EMBL/GenBank/DDBJ whole genome shotgun (WGS) entry which is preliminary data.</text>
</comment>